<comment type="caution">
    <text evidence="2">The sequence shown here is derived from an EMBL/GenBank/DDBJ whole genome shotgun (WGS) entry which is preliminary data.</text>
</comment>
<protein>
    <submittedName>
        <fullName evidence="2">Uncharacterized protein</fullName>
    </submittedName>
</protein>
<evidence type="ECO:0000256" key="1">
    <source>
        <dbReference type="SAM" id="MobiDB-lite"/>
    </source>
</evidence>
<feature type="compositionally biased region" description="Acidic residues" evidence="1">
    <location>
        <begin position="1"/>
        <end position="16"/>
    </location>
</feature>
<sequence length="114" mass="13391">MTTDDDDGGGGGDEEEQVKTGDRRRRSFTLRRRKVDRDVFLLRPLPWLLKAWTRRWSFDAQSGIFHTRCLERLPLANDRRLHNNTVTSVQWVGPRADTFTLHLLQETETETETH</sequence>
<evidence type="ECO:0000313" key="2">
    <source>
        <dbReference type="EMBL" id="KAG7471763.1"/>
    </source>
</evidence>
<keyword evidence="3" id="KW-1185">Reference proteome</keyword>
<name>A0AAV6PQS5_SOLSE</name>
<organism evidence="2 3">
    <name type="scientific">Solea senegalensis</name>
    <name type="common">Senegalese sole</name>
    <dbReference type="NCBI Taxonomy" id="28829"/>
    <lineage>
        <taxon>Eukaryota</taxon>
        <taxon>Metazoa</taxon>
        <taxon>Chordata</taxon>
        <taxon>Craniata</taxon>
        <taxon>Vertebrata</taxon>
        <taxon>Euteleostomi</taxon>
        <taxon>Actinopterygii</taxon>
        <taxon>Neopterygii</taxon>
        <taxon>Teleostei</taxon>
        <taxon>Neoteleostei</taxon>
        <taxon>Acanthomorphata</taxon>
        <taxon>Carangaria</taxon>
        <taxon>Pleuronectiformes</taxon>
        <taxon>Pleuronectoidei</taxon>
        <taxon>Soleidae</taxon>
        <taxon>Solea</taxon>
    </lineage>
</organism>
<dbReference type="EMBL" id="JAGKHQ010000142">
    <property type="protein sequence ID" value="KAG7471763.1"/>
    <property type="molecule type" value="Genomic_DNA"/>
</dbReference>
<feature type="region of interest" description="Disordered" evidence="1">
    <location>
        <begin position="1"/>
        <end position="24"/>
    </location>
</feature>
<dbReference type="Proteomes" id="UP000693946">
    <property type="component" value="Unassembled WGS sequence"/>
</dbReference>
<gene>
    <name evidence="2" type="ORF">JOB18_015015</name>
</gene>
<dbReference type="AlphaFoldDB" id="A0AAV6PQS5"/>
<evidence type="ECO:0000313" key="3">
    <source>
        <dbReference type="Proteomes" id="UP000693946"/>
    </source>
</evidence>
<accession>A0AAV6PQS5</accession>
<proteinExistence type="predicted"/>
<reference evidence="2 3" key="1">
    <citation type="journal article" date="2021" name="Sci. Rep.">
        <title>Chromosome anchoring in Senegalese sole (Solea senegalensis) reveals sex-associated markers and genome rearrangements in flatfish.</title>
        <authorList>
            <person name="Guerrero-Cozar I."/>
            <person name="Gomez-Garrido J."/>
            <person name="Berbel C."/>
            <person name="Martinez-Blanch J.F."/>
            <person name="Alioto T."/>
            <person name="Claros M.G."/>
            <person name="Gagnaire P.A."/>
            <person name="Manchado M."/>
        </authorList>
    </citation>
    <scope>NUCLEOTIDE SEQUENCE [LARGE SCALE GENOMIC DNA]</scope>
    <source>
        <strain evidence="2">Sse05_10M</strain>
    </source>
</reference>